<proteinExistence type="predicted"/>
<organism evidence="1">
    <name type="scientific">Myoviridae sp. ctLnO19</name>
    <dbReference type="NCBI Taxonomy" id="2825085"/>
    <lineage>
        <taxon>Viruses</taxon>
        <taxon>Duplodnaviria</taxon>
        <taxon>Heunggongvirae</taxon>
        <taxon>Uroviricota</taxon>
        <taxon>Caudoviricetes</taxon>
    </lineage>
</organism>
<accession>A0A8S5NZF9</accession>
<sequence>MKMALFELLSREEFDITPEETQQPEEIHPSVPEKLITEENEDQVKLLSSIMGTIDSLESLKANLVLARESGYKLSPTEVTVLSQRVSLAYQRFGVPEEMPLHVSTESIGLKSNVVLAVEELDIRLDMLSTEADNIFRKLFSGIKDIFGREANQAERLLTRVQRNIEYLKKVEGNEKKSFVLKNGATLAVNGKTDIAKVIDNLSRVNAAAIADGGFFNTYVKGISALTAYAVTNYDKDKETLANELREKSKQFFNPGTCFVTTGIDKGMRKWESKISDASTIELKYPTGEGKLYPNIDNGLIIPAASKVKSVSITKEELIKELESFVKLLQQIPNAKDLDGLSAKFKKQVKELSEKNIDLNKQRAEITKWNKVDLSRLVGSLTVPFALYAICGPLFLSFKMGYAAGTLLNQALTVPNNTFSDSLKEHYHGNNSYAALQAFISGGVMGTDTAVLTSIMKKLVYRLEHKLAVYYVNAYRAYYAALYQSGTELVRLAEQFEKE</sequence>
<protein>
    <submittedName>
        <fullName evidence="1">Internal head protein</fullName>
    </submittedName>
</protein>
<dbReference type="EMBL" id="BK015301">
    <property type="protein sequence ID" value="DAE00206.1"/>
    <property type="molecule type" value="Genomic_DNA"/>
</dbReference>
<name>A0A8S5NZF9_9CAUD</name>
<reference evidence="1" key="1">
    <citation type="journal article" date="2021" name="Proc. Natl. Acad. Sci. U.S.A.">
        <title>A Catalog of Tens of Thousands of Viruses from Human Metagenomes Reveals Hidden Associations with Chronic Diseases.</title>
        <authorList>
            <person name="Tisza M.J."/>
            <person name="Buck C.B."/>
        </authorList>
    </citation>
    <scope>NUCLEOTIDE SEQUENCE</scope>
    <source>
        <strain evidence="1">CtLnO19</strain>
    </source>
</reference>
<evidence type="ECO:0000313" key="1">
    <source>
        <dbReference type="EMBL" id="DAE00206.1"/>
    </source>
</evidence>